<dbReference type="RefSeq" id="WP_188358982.1">
    <property type="nucleotide sequence ID" value="NZ_BMDC01000001.1"/>
</dbReference>
<name>A0A917MRN5_9MICC</name>
<proteinExistence type="predicted"/>
<gene>
    <name evidence="1" type="ORF">GCM10007359_07680</name>
</gene>
<accession>A0A917MRN5</accession>
<dbReference type="EMBL" id="BMDC01000001">
    <property type="protein sequence ID" value="GGH59973.1"/>
    <property type="molecule type" value="Genomic_DNA"/>
</dbReference>
<keyword evidence="2" id="KW-1185">Reference proteome</keyword>
<dbReference type="InterPro" id="IPR052552">
    <property type="entry name" value="YeaO-like"/>
</dbReference>
<reference evidence="1 2" key="1">
    <citation type="journal article" date="2014" name="Int. J. Syst. Evol. Microbiol.">
        <title>Complete genome sequence of Corynebacterium casei LMG S-19264T (=DSM 44701T), isolated from a smear-ripened cheese.</title>
        <authorList>
            <consortium name="US DOE Joint Genome Institute (JGI-PGF)"/>
            <person name="Walter F."/>
            <person name="Albersmeier A."/>
            <person name="Kalinowski J."/>
            <person name="Ruckert C."/>
        </authorList>
    </citation>
    <scope>NUCLEOTIDE SEQUENCE [LARGE SCALE GENOMIC DNA]</scope>
    <source>
        <strain evidence="1 2">CCM 8669</strain>
    </source>
</reference>
<evidence type="ECO:0008006" key="3">
    <source>
        <dbReference type="Google" id="ProtNLM"/>
    </source>
</evidence>
<protein>
    <recommendedName>
        <fullName evidence="3">DUF488 domain-containing protein</fullName>
    </recommendedName>
</protein>
<dbReference type="PANTHER" id="PTHR36849:SF1">
    <property type="entry name" value="CYTOPLASMIC PROTEIN"/>
    <property type="match status" value="1"/>
</dbReference>
<dbReference type="Proteomes" id="UP000600171">
    <property type="component" value="Unassembled WGS sequence"/>
</dbReference>
<evidence type="ECO:0000313" key="1">
    <source>
        <dbReference type="EMBL" id="GGH59973.1"/>
    </source>
</evidence>
<evidence type="ECO:0000313" key="2">
    <source>
        <dbReference type="Proteomes" id="UP000600171"/>
    </source>
</evidence>
<sequence length="127" mass="14759">MELQMKRIYDEVSKDDGTRVLVDRLWPRGVKKDDAAVDLWAKDLAPSPEARKFFNHDPAKFEEFRGRYEQELDERSEAQELIDQLKGEKKVTLLYAAKDKENNHAVILLEYLQKHIAGASFAKPRSL</sequence>
<dbReference type="PANTHER" id="PTHR36849">
    <property type="entry name" value="CYTOPLASMIC PROTEIN-RELATED"/>
    <property type="match status" value="1"/>
</dbReference>
<dbReference type="Pfam" id="PF22752">
    <property type="entry name" value="DUF488-N3i"/>
    <property type="match status" value="1"/>
</dbReference>
<dbReference type="AlphaFoldDB" id="A0A917MRN5"/>
<comment type="caution">
    <text evidence="1">The sequence shown here is derived from an EMBL/GenBank/DDBJ whole genome shotgun (WGS) entry which is preliminary data.</text>
</comment>
<organism evidence="1 2">
    <name type="scientific">Rothia aerolata</name>
    <dbReference type="NCBI Taxonomy" id="1812262"/>
    <lineage>
        <taxon>Bacteria</taxon>
        <taxon>Bacillati</taxon>
        <taxon>Actinomycetota</taxon>
        <taxon>Actinomycetes</taxon>
        <taxon>Micrococcales</taxon>
        <taxon>Micrococcaceae</taxon>
        <taxon>Rothia</taxon>
    </lineage>
</organism>